<organism evidence="2 3">
    <name type="scientific">Thalassiosira oceanica</name>
    <name type="common">Marine diatom</name>
    <dbReference type="NCBI Taxonomy" id="159749"/>
    <lineage>
        <taxon>Eukaryota</taxon>
        <taxon>Sar</taxon>
        <taxon>Stramenopiles</taxon>
        <taxon>Ochrophyta</taxon>
        <taxon>Bacillariophyta</taxon>
        <taxon>Coscinodiscophyceae</taxon>
        <taxon>Thalassiosirophycidae</taxon>
        <taxon>Thalassiosirales</taxon>
        <taxon>Thalassiosiraceae</taxon>
        <taxon>Thalassiosira</taxon>
    </lineage>
</organism>
<sequence>MLAVRISPSPVQLTLRVLPPCIANEGLQRSDRRTVRLGEVGLRRAAQSAQSPSRSPLEPFLSAHPRSGKSLQISGVSSSPGSGDGSHALSLSRNARAGPAGRTGEAPTPSDGLRGVPSPPPPIPPPAMRPGAGRPGSTPSGRPDLARLGLLHSLSALFGRVNAIITWLPRWLVVGGMAPSRHEEEAKRRRRGQTISGSADEATASPLSLRQIDQKLEDVRPVIEVK</sequence>
<feature type="compositionally biased region" description="Low complexity" evidence="1">
    <location>
        <begin position="43"/>
        <end position="56"/>
    </location>
</feature>
<name>K0S9Y1_THAOC</name>
<accession>K0S9Y1</accession>
<dbReference type="Proteomes" id="UP000266841">
    <property type="component" value="Unassembled WGS sequence"/>
</dbReference>
<proteinExistence type="predicted"/>
<feature type="compositionally biased region" description="Pro residues" evidence="1">
    <location>
        <begin position="117"/>
        <end position="128"/>
    </location>
</feature>
<evidence type="ECO:0000256" key="1">
    <source>
        <dbReference type="SAM" id="MobiDB-lite"/>
    </source>
</evidence>
<feature type="region of interest" description="Disordered" evidence="1">
    <location>
        <begin position="180"/>
        <end position="213"/>
    </location>
</feature>
<comment type="caution">
    <text evidence="2">The sequence shown here is derived from an EMBL/GenBank/DDBJ whole genome shotgun (WGS) entry which is preliminary data.</text>
</comment>
<gene>
    <name evidence="2" type="ORF">THAOC_24686</name>
</gene>
<protein>
    <submittedName>
        <fullName evidence="2">Uncharacterized protein</fullName>
    </submittedName>
</protein>
<evidence type="ECO:0000313" key="3">
    <source>
        <dbReference type="Proteomes" id="UP000266841"/>
    </source>
</evidence>
<feature type="region of interest" description="Disordered" evidence="1">
    <location>
        <begin position="43"/>
        <end position="144"/>
    </location>
</feature>
<reference evidence="2 3" key="1">
    <citation type="journal article" date="2012" name="Genome Biol.">
        <title>Genome and low-iron response of an oceanic diatom adapted to chronic iron limitation.</title>
        <authorList>
            <person name="Lommer M."/>
            <person name="Specht M."/>
            <person name="Roy A.S."/>
            <person name="Kraemer L."/>
            <person name="Andreson R."/>
            <person name="Gutowska M.A."/>
            <person name="Wolf J."/>
            <person name="Bergner S.V."/>
            <person name="Schilhabel M.B."/>
            <person name="Klostermeier U.C."/>
            <person name="Beiko R.G."/>
            <person name="Rosenstiel P."/>
            <person name="Hippler M."/>
            <person name="Laroche J."/>
        </authorList>
    </citation>
    <scope>NUCLEOTIDE SEQUENCE [LARGE SCALE GENOMIC DNA]</scope>
    <source>
        <strain evidence="2 3">CCMP1005</strain>
    </source>
</reference>
<evidence type="ECO:0000313" key="2">
    <source>
        <dbReference type="EMBL" id="EJK55572.1"/>
    </source>
</evidence>
<keyword evidence="3" id="KW-1185">Reference proteome</keyword>
<feature type="non-terminal residue" evidence="2">
    <location>
        <position position="226"/>
    </location>
</feature>
<dbReference type="EMBL" id="AGNL01033753">
    <property type="protein sequence ID" value="EJK55572.1"/>
    <property type="molecule type" value="Genomic_DNA"/>
</dbReference>
<dbReference type="AlphaFoldDB" id="K0S9Y1"/>